<evidence type="ECO:0000313" key="4">
    <source>
        <dbReference type="EMBL" id="PWJ43175.1"/>
    </source>
</evidence>
<dbReference type="GO" id="GO:0016491">
    <property type="term" value="F:oxidoreductase activity"/>
    <property type="evidence" value="ECO:0007669"/>
    <property type="project" value="UniProtKB-KW"/>
</dbReference>
<dbReference type="AlphaFoldDB" id="A0A315ZC76"/>
<proteinExistence type="inferred from homology"/>
<dbReference type="EMBL" id="QGDO01000002">
    <property type="protein sequence ID" value="PWJ43175.1"/>
    <property type="molecule type" value="Genomic_DNA"/>
</dbReference>
<protein>
    <submittedName>
        <fullName evidence="4">Nitroreductase</fullName>
    </submittedName>
</protein>
<comment type="caution">
    <text evidence="4">The sequence shown here is derived from an EMBL/GenBank/DDBJ whole genome shotgun (WGS) entry which is preliminary data.</text>
</comment>
<dbReference type="Proteomes" id="UP000245535">
    <property type="component" value="Unassembled WGS sequence"/>
</dbReference>
<comment type="similarity">
    <text evidence="1">Belongs to the nitroreductase family.</text>
</comment>
<dbReference type="OrthoDB" id="9809288at2"/>
<dbReference type="Gene3D" id="3.40.109.10">
    <property type="entry name" value="NADH Oxidase"/>
    <property type="match status" value="1"/>
</dbReference>
<sequence>MEVQQIASLADFQTIIDARRSYRMYDTTYDMPEEIVANALEAALLSPNSSNMQMWEFVRVRSTDMKEKMHDICLGQSAAKSASEFVVVVARANAWKERAAFNYQSLENEYGRDSEQFKKVSQYYGKLMPFIYRNDYFGIIGGVRKLITGVMGLFKPTVHQVSKKDILASIHGSNSLAAMTFMYAMKAQGYDTCPLGGFDSKRLKKLLKLKSSDEVTMVITCGKGVAEGVWGKRHRVAYNEVVRSV</sequence>
<evidence type="ECO:0000256" key="1">
    <source>
        <dbReference type="ARBA" id="ARBA00007118"/>
    </source>
</evidence>
<evidence type="ECO:0000256" key="2">
    <source>
        <dbReference type="ARBA" id="ARBA00023002"/>
    </source>
</evidence>
<name>A0A315ZC76_SEDFL</name>
<dbReference type="PANTHER" id="PTHR43673">
    <property type="entry name" value="NAD(P)H NITROREDUCTASE YDGI-RELATED"/>
    <property type="match status" value="1"/>
</dbReference>
<accession>A0A315ZC76</accession>
<organism evidence="4 5">
    <name type="scientific">Sediminitomix flava</name>
    <dbReference type="NCBI Taxonomy" id="379075"/>
    <lineage>
        <taxon>Bacteria</taxon>
        <taxon>Pseudomonadati</taxon>
        <taxon>Bacteroidota</taxon>
        <taxon>Cytophagia</taxon>
        <taxon>Cytophagales</taxon>
        <taxon>Flammeovirgaceae</taxon>
        <taxon>Sediminitomix</taxon>
    </lineage>
</organism>
<dbReference type="InterPro" id="IPR000415">
    <property type="entry name" value="Nitroreductase-like"/>
</dbReference>
<reference evidence="4 5" key="1">
    <citation type="submission" date="2018-03" db="EMBL/GenBank/DDBJ databases">
        <title>Genomic Encyclopedia of Archaeal and Bacterial Type Strains, Phase II (KMG-II): from individual species to whole genera.</title>
        <authorList>
            <person name="Goeker M."/>
        </authorList>
    </citation>
    <scope>NUCLEOTIDE SEQUENCE [LARGE SCALE GENOMIC DNA]</scope>
    <source>
        <strain evidence="4 5">DSM 28229</strain>
    </source>
</reference>
<gene>
    <name evidence="4" type="ORF">BC781_102724</name>
</gene>
<feature type="domain" description="Nitroreductase" evidence="3">
    <location>
        <begin position="16"/>
        <end position="223"/>
    </location>
</feature>
<dbReference type="PANTHER" id="PTHR43673:SF10">
    <property type="entry name" value="NADH DEHYDROGENASE_NAD(P)H NITROREDUCTASE XCC3605-RELATED"/>
    <property type="match status" value="1"/>
</dbReference>
<dbReference type="Pfam" id="PF00881">
    <property type="entry name" value="Nitroreductase"/>
    <property type="match status" value="1"/>
</dbReference>
<dbReference type="RefSeq" id="WP_109617498.1">
    <property type="nucleotide sequence ID" value="NZ_QGDO01000002.1"/>
</dbReference>
<dbReference type="InterPro" id="IPR029479">
    <property type="entry name" value="Nitroreductase"/>
</dbReference>
<dbReference type="SUPFAM" id="SSF55469">
    <property type="entry name" value="FMN-dependent nitroreductase-like"/>
    <property type="match status" value="1"/>
</dbReference>
<keyword evidence="5" id="KW-1185">Reference proteome</keyword>
<evidence type="ECO:0000259" key="3">
    <source>
        <dbReference type="Pfam" id="PF00881"/>
    </source>
</evidence>
<keyword evidence="2" id="KW-0560">Oxidoreductase</keyword>
<evidence type="ECO:0000313" key="5">
    <source>
        <dbReference type="Proteomes" id="UP000245535"/>
    </source>
</evidence>